<dbReference type="AlphaFoldDB" id="A0A380W711"/>
<evidence type="ECO:0000256" key="13">
    <source>
        <dbReference type="SAM" id="MobiDB-lite"/>
    </source>
</evidence>
<evidence type="ECO:0000256" key="10">
    <source>
        <dbReference type="PIRSR" id="PIRSR001415-5"/>
    </source>
</evidence>
<evidence type="ECO:0000256" key="5">
    <source>
        <dbReference type="ARBA" id="ARBA00023133"/>
    </source>
</evidence>
<dbReference type="InterPro" id="IPR013785">
    <property type="entry name" value="Aldolase_TIM"/>
</dbReference>
<feature type="active site" description="Schiff-base intermediate with substrate" evidence="9">
    <location>
        <position position="277"/>
    </location>
</feature>
<dbReference type="SUPFAM" id="SSF51569">
    <property type="entry name" value="Aldolase"/>
    <property type="match status" value="1"/>
</dbReference>
<comment type="subunit">
    <text evidence="11">Homooctamer.</text>
</comment>
<dbReference type="RefSeq" id="WP_002715563.1">
    <property type="nucleotide sequence ID" value="NZ_UFSI01000001.1"/>
</dbReference>
<dbReference type="PRINTS" id="PR00144">
    <property type="entry name" value="DALDHYDRTASE"/>
</dbReference>
<dbReference type="PANTHER" id="PTHR11458:SF0">
    <property type="entry name" value="DELTA-AMINOLEVULINIC ACID DEHYDRATASE"/>
    <property type="match status" value="1"/>
</dbReference>
<feature type="binding site" evidence="10">
    <location>
        <position position="262"/>
    </location>
    <ligand>
        <name>Mg(2+)</name>
        <dbReference type="ChEBI" id="CHEBI:18420"/>
    </ligand>
</feature>
<comment type="pathway">
    <text evidence="1">Porphyrin-containing compound metabolism; protoporphyrin-IX biosynthesis; coproporphyrinogen-III from 5-aminolevulinate: step 1/4.</text>
</comment>
<dbReference type="PANTHER" id="PTHR11458">
    <property type="entry name" value="DELTA-AMINOLEVULINIC ACID DEHYDRATASE"/>
    <property type="match status" value="1"/>
</dbReference>
<dbReference type="Gene3D" id="3.20.20.70">
    <property type="entry name" value="Aldolase class I"/>
    <property type="match status" value="1"/>
</dbReference>
<evidence type="ECO:0000313" key="14">
    <source>
        <dbReference type="EMBL" id="SUU84738.1"/>
    </source>
</evidence>
<proteinExistence type="inferred from homology"/>
<sequence>MAIKFGRPIESRDTPPSSESGVSTTALHLTTRLRRNRKTEWARRLVRENTLTTNDLIWPLFVADGHNKREPVSSMPGVERLSVDQCVRDAERAMKLDIPCIALFPYTEASLRDPQGSEALNIDNLVCRSVRAIKNEFPDLGVLCDVALDPFTSHGHDGLLRDDGVIMNDETVAVLVRQALVQAEAGCDIIAPSDMMDGRVAAIREALDAAGHLDVQIMAYAAKYASAFYGPFRDAVGSAKALNGDKRTYQMDPANSDEALREVELDIAEGADMVMVKPGLPYLDILRRVKDAFAMPTFAYQVSGEYAMLMAAANNGWLNGDRAIMESLTAFKRAGADGVLTYFAPFAAEKLRAGR</sequence>
<evidence type="ECO:0000256" key="11">
    <source>
        <dbReference type="RuleBase" id="RU000515"/>
    </source>
</evidence>
<dbReference type="Proteomes" id="UP000254343">
    <property type="component" value="Unassembled WGS sequence"/>
</dbReference>
<evidence type="ECO:0000256" key="6">
    <source>
        <dbReference type="ARBA" id="ARBA00023239"/>
    </source>
</evidence>
<dbReference type="PROSITE" id="PS00169">
    <property type="entry name" value="D_ALA_DEHYDRATASE"/>
    <property type="match status" value="1"/>
</dbReference>
<keyword evidence="10" id="KW-0460">Magnesium</keyword>
<evidence type="ECO:0000256" key="3">
    <source>
        <dbReference type="ARBA" id="ARBA00012053"/>
    </source>
</evidence>
<dbReference type="GO" id="GO:0004655">
    <property type="term" value="F:porphobilinogen synthase activity"/>
    <property type="evidence" value="ECO:0007669"/>
    <property type="project" value="UniProtKB-EC"/>
</dbReference>
<evidence type="ECO:0000256" key="7">
    <source>
        <dbReference type="ARBA" id="ARBA00023244"/>
    </source>
</evidence>
<evidence type="ECO:0000256" key="1">
    <source>
        <dbReference type="ARBA" id="ARBA00004694"/>
    </source>
</evidence>
<reference evidence="14 15" key="1">
    <citation type="submission" date="2018-06" db="EMBL/GenBank/DDBJ databases">
        <authorList>
            <consortium name="Pathogen Informatics"/>
            <person name="Doyle S."/>
        </authorList>
    </citation>
    <scope>NUCLEOTIDE SEQUENCE [LARGE SCALE GENOMIC DNA]</scope>
    <source>
        <strain evidence="14 15">NCTC12722</strain>
    </source>
</reference>
<dbReference type="CDD" id="cd04823">
    <property type="entry name" value="ALAD_PBGS_aspartate_rich"/>
    <property type="match status" value="1"/>
</dbReference>
<keyword evidence="7 11" id="KW-0627">Porphyrin biosynthesis</keyword>
<gene>
    <name evidence="14" type="primary">hemB</name>
    <name evidence="14" type="ORF">NCTC12722_01937</name>
</gene>
<keyword evidence="5" id="KW-0350">Heme biosynthesis</keyword>
<dbReference type="GO" id="GO:0005829">
    <property type="term" value="C:cytosol"/>
    <property type="evidence" value="ECO:0007669"/>
    <property type="project" value="TreeGrafter"/>
</dbReference>
<name>A0A380W711_AFIFE</name>
<comment type="similarity">
    <text evidence="2 12">Belongs to the ALAD family.</text>
</comment>
<feature type="region of interest" description="Disordered" evidence="13">
    <location>
        <begin position="1"/>
        <end position="27"/>
    </location>
</feature>
<evidence type="ECO:0000256" key="9">
    <source>
        <dbReference type="PIRSR" id="PIRSR001415-1"/>
    </source>
</evidence>
<dbReference type="NCBIfam" id="NF006762">
    <property type="entry name" value="PRK09283.1"/>
    <property type="match status" value="1"/>
</dbReference>
<comment type="catalytic activity">
    <reaction evidence="8 11">
        <text>2 5-aminolevulinate = porphobilinogen + 2 H2O + H(+)</text>
        <dbReference type="Rhea" id="RHEA:24064"/>
        <dbReference type="ChEBI" id="CHEBI:15377"/>
        <dbReference type="ChEBI" id="CHEBI:15378"/>
        <dbReference type="ChEBI" id="CHEBI:58126"/>
        <dbReference type="ChEBI" id="CHEBI:356416"/>
        <dbReference type="EC" id="4.2.1.24"/>
    </reaction>
</comment>
<dbReference type="OrthoDB" id="9805001at2"/>
<keyword evidence="6 11" id="KW-0456">Lyase</keyword>
<dbReference type="UniPathway" id="UPA00251">
    <property type="reaction ID" value="UER00318"/>
</dbReference>
<dbReference type="PIRSF" id="PIRSF001415">
    <property type="entry name" value="Porphbilin_synth"/>
    <property type="match status" value="1"/>
</dbReference>
<keyword evidence="10" id="KW-0479">Metal-binding</keyword>
<evidence type="ECO:0000313" key="15">
    <source>
        <dbReference type="Proteomes" id="UP000254343"/>
    </source>
</evidence>
<dbReference type="EMBL" id="UIGB01000001">
    <property type="protein sequence ID" value="SUU84738.1"/>
    <property type="molecule type" value="Genomic_DNA"/>
</dbReference>
<dbReference type="InterPro" id="IPR030656">
    <property type="entry name" value="ALAD_AS"/>
</dbReference>
<evidence type="ECO:0000256" key="12">
    <source>
        <dbReference type="RuleBase" id="RU004161"/>
    </source>
</evidence>
<organism evidence="14 15">
    <name type="scientific">Afipia felis</name>
    <name type="common">Cat scratch disease bacillus</name>
    <dbReference type="NCBI Taxonomy" id="1035"/>
    <lineage>
        <taxon>Bacteria</taxon>
        <taxon>Pseudomonadati</taxon>
        <taxon>Pseudomonadota</taxon>
        <taxon>Alphaproteobacteria</taxon>
        <taxon>Hyphomicrobiales</taxon>
        <taxon>Nitrobacteraceae</taxon>
        <taxon>Afipia</taxon>
    </lineage>
</organism>
<dbReference type="FunFam" id="3.20.20.70:FF:000019">
    <property type="entry name" value="Delta-aminolevulinic acid dehydratase"/>
    <property type="match status" value="1"/>
</dbReference>
<protein>
    <recommendedName>
        <fullName evidence="4 11">Delta-aminolevulinic acid dehydratase</fullName>
        <ecNumber evidence="3 11">4.2.1.24</ecNumber>
    </recommendedName>
</protein>
<evidence type="ECO:0000256" key="4">
    <source>
        <dbReference type="ARBA" id="ARBA00020771"/>
    </source>
</evidence>
<evidence type="ECO:0000256" key="8">
    <source>
        <dbReference type="ARBA" id="ARBA00047651"/>
    </source>
</evidence>
<dbReference type="GO" id="GO:0008270">
    <property type="term" value="F:zinc ion binding"/>
    <property type="evidence" value="ECO:0007669"/>
    <property type="project" value="TreeGrafter"/>
</dbReference>
<dbReference type="SMART" id="SM01004">
    <property type="entry name" value="ALAD"/>
    <property type="match status" value="1"/>
</dbReference>
<dbReference type="GO" id="GO:0006782">
    <property type="term" value="P:protoporphyrinogen IX biosynthetic process"/>
    <property type="evidence" value="ECO:0007669"/>
    <property type="project" value="UniProtKB-UniPathway"/>
</dbReference>
<evidence type="ECO:0000256" key="2">
    <source>
        <dbReference type="ARBA" id="ARBA00008055"/>
    </source>
</evidence>
<feature type="active site" description="Schiff-base intermediate with substrate" evidence="9">
    <location>
        <position position="223"/>
    </location>
</feature>
<accession>A0A380W711</accession>
<feature type="compositionally biased region" description="Polar residues" evidence="13">
    <location>
        <begin position="14"/>
        <end position="23"/>
    </location>
</feature>
<dbReference type="Pfam" id="PF00490">
    <property type="entry name" value="ALAD"/>
    <property type="match status" value="1"/>
</dbReference>
<dbReference type="InterPro" id="IPR001731">
    <property type="entry name" value="ALAD"/>
</dbReference>
<dbReference type="EC" id="4.2.1.24" evidence="3 11"/>